<protein>
    <recommendedName>
        <fullName evidence="1">Helix-turn-helix domain-containing protein</fullName>
    </recommendedName>
</protein>
<name>D9PLF7_9ZZZZ</name>
<dbReference type="Pfam" id="PF12728">
    <property type="entry name" value="HTH_17"/>
    <property type="match status" value="1"/>
</dbReference>
<sequence length="61" mass="7113">MEKRLLNTKELSEYLSIPKGSIYVMIYLRKIPPECIVKLGKALRFEKAGIDRWITGNRVCE</sequence>
<gene>
    <name evidence="2" type="ORF">LDC_2380</name>
</gene>
<proteinExistence type="predicted"/>
<accession>D9PLF7</accession>
<dbReference type="AlphaFoldDB" id="D9PLF7"/>
<evidence type="ECO:0000259" key="1">
    <source>
        <dbReference type="Pfam" id="PF12728"/>
    </source>
</evidence>
<dbReference type="InterPro" id="IPR041657">
    <property type="entry name" value="HTH_17"/>
</dbReference>
<dbReference type="EMBL" id="ADZX01000722">
    <property type="protein sequence ID" value="EFK95607.1"/>
    <property type="molecule type" value="Genomic_DNA"/>
</dbReference>
<organism evidence="2">
    <name type="scientific">sediment metagenome</name>
    <dbReference type="NCBI Taxonomy" id="749907"/>
    <lineage>
        <taxon>unclassified sequences</taxon>
        <taxon>metagenomes</taxon>
        <taxon>ecological metagenomes</taxon>
    </lineage>
</organism>
<reference evidence="2" key="2">
    <citation type="journal article" date="2011" name="Microb. Ecol.">
        <title>Taxonomic and Functional Metagenomic Profiling of the Microbial Community in the Anoxic Sediment of a Sub-saline Shallow Lake (Laguna de Carrizo, Central Spain).</title>
        <authorList>
            <person name="Ferrer M."/>
            <person name="Guazzaroni M.E."/>
            <person name="Richter M."/>
            <person name="Garcia-Salamanca A."/>
            <person name="Yarza P."/>
            <person name="Suarez-Suarez A."/>
            <person name="Solano J."/>
            <person name="Alcaide M."/>
            <person name="van Dillewijn P."/>
            <person name="Molina-Henares M.A."/>
            <person name="Lopez-Cortes N."/>
            <person name="Al-Ramahi Y."/>
            <person name="Guerrero C."/>
            <person name="Acosta A."/>
            <person name="de Eugenio L.I."/>
            <person name="Martinez V."/>
            <person name="Marques S."/>
            <person name="Rojo F."/>
            <person name="Santero E."/>
            <person name="Genilloud O."/>
            <person name="Perez-Perez J."/>
            <person name="Rossello-Mora R."/>
            <person name="Ramos J.L."/>
        </authorList>
    </citation>
    <scope>NUCLEOTIDE SEQUENCE</scope>
</reference>
<reference evidence="2" key="1">
    <citation type="submission" date="2010-07" db="EMBL/GenBank/DDBJ databases">
        <authorList>
            <consortium name="CONSOLIDER consortium CSD2007-00005"/>
            <person name="Guazzaroni M.-E."/>
            <person name="Richter M."/>
            <person name="Garcia-Salamanca A."/>
            <person name="Yarza P."/>
            <person name="Ferrer M."/>
        </authorList>
    </citation>
    <scope>NUCLEOTIDE SEQUENCE</scope>
</reference>
<feature type="domain" description="Helix-turn-helix" evidence="1">
    <location>
        <begin position="5"/>
        <end position="58"/>
    </location>
</feature>
<evidence type="ECO:0000313" key="2">
    <source>
        <dbReference type="EMBL" id="EFK95607.1"/>
    </source>
</evidence>
<comment type="caution">
    <text evidence="2">The sequence shown here is derived from an EMBL/GenBank/DDBJ whole genome shotgun (WGS) entry which is preliminary data.</text>
</comment>